<accession>W9QK80</accession>
<evidence type="ECO:0000256" key="3">
    <source>
        <dbReference type="ARBA" id="ARBA00022617"/>
    </source>
</evidence>
<keyword evidence="3" id="KW-0349">Heme</keyword>
<dbReference type="STRING" id="981085.W9QK80"/>
<gene>
    <name evidence="8" type="ORF">L484_027396</name>
</gene>
<evidence type="ECO:0000256" key="5">
    <source>
        <dbReference type="ARBA" id="ARBA00023002"/>
    </source>
</evidence>
<dbReference type="GO" id="GO:0016705">
    <property type="term" value="F:oxidoreductase activity, acting on paired donors, with incorporation or reduction of molecular oxygen"/>
    <property type="evidence" value="ECO:0007669"/>
    <property type="project" value="InterPro"/>
</dbReference>
<evidence type="ECO:0000313" key="8">
    <source>
        <dbReference type="EMBL" id="EXB38961.1"/>
    </source>
</evidence>
<keyword evidence="5" id="KW-0560">Oxidoreductase</keyword>
<comment type="similarity">
    <text evidence="2">Belongs to the cytochrome P450 family.</text>
</comment>
<dbReference type="SUPFAM" id="SSF48264">
    <property type="entry name" value="Cytochrome P450"/>
    <property type="match status" value="1"/>
</dbReference>
<evidence type="ECO:0000256" key="1">
    <source>
        <dbReference type="ARBA" id="ARBA00001971"/>
    </source>
</evidence>
<comment type="cofactor">
    <cofactor evidence="1">
        <name>heme</name>
        <dbReference type="ChEBI" id="CHEBI:30413"/>
    </cofactor>
</comment>
<dbReference type="Proteomes" id="UP000030645">
    <property type="component" value="Unassembled WGS sequence"/>
</dbReference>
<sequence length="178" mass="20289">MELVLPFWALLTLSLSLAILTTCLSKIILFPKKTHLHKYLPGPKPWPIIGNLSLIGDLPHQSLHKLSQKYGPLMQLKFGSLPVVVASSADMAKLFLKTYDHIFASRPQFAAGMYTTYNYSNIAWAPYGPYWRQGRKIYPTELFSPKRLDSYEYIRVEEMRALMSRLFGLAVLTPLLAL</sequence>
<dbReference type="PANTHER" id="PTHR47944">
    <property type="entry name" value="CYTOCHROME P450 98A9"/>
    <property type="match status" value="1"/>
</dbReference>
<dbReference type="InterPro" id="IPR002401">
    <property type="entry name" value="Cyt_P450_E_grp-I"/>
</dbReference>
<evidence type="ECO:0000256" key="7">
    <source>
        <dbReference type="ARBA" id="ARBA00023033"/>
    </source>
</evidence>
<reference evidence="9" key="1">
    <citation type="submission" date="2013-01" db="EMBL/GenBank/DDBJ databases">
        <title>Draft Genome Sequence of a Mulberry Tree, Morus notabilis C.K. Schneid.</title>
        <authorList>
            <person name="He N."/>
            <person name="Zhao S."/>
        </authorList>
    </citation>
    <scope>NUCLEOTIDE SEQUENCE</scope>
</reference>
<dbReference type="InterPro" id="IPR036396">
    <property type="entry name" value="Cyt_P450_sf"/>
</dbReference>
<organism evidence="8 9">
    <name type="scientific">Morus notabilis</name>
    <dbReference type="NCBI Taxonomy" id="981085"/>
    <lineage>
        <taxon>Eukaryota</taxon>
        <taxon>Viridiplantae</taxon>
        <taxon>Streptophyta</taxon>
        <taxon>Embryophyta</taxon>
        <taxon>Tracheophyta</taxon>
        <taxon>Spermatophyta</taxon>
        <taxon>Magnoliopsida</taxon>
        <taxon>eudicotyledons</taxon>
        <taxon>Gunneridae</taxon>
        <taxon>Pentapetalae</taxon>
        <taxon>rosids</taxon>
        <taxon>fabids</taxon>
        <taxon>Rosales</taxon>
        <taxon>Moraceae</taxon>
        <taxon>Moreae</taxon>
        <taxon>Morus</taxon>
    </lineage>
</organism>
<dbReference type="PRINTS" id="PR00463">
    <property type="entry name" value="EP450I"/>
</dbReference>
<keyword evidence="4" id="KW-0479">Metal-binding</keyword>
<dbReference type="EMBL" id="KE343704">
    <property type="protein sequence ID" value="EXB38961.1"/>
    <property type="molecule type" value="Genomic_DNA"/>
</dbReference>
<dbReference type="Pfam" id="PF00067">
    <property type="entry name" value="p450"/>
    <property type="match status" value="1"/>
</dbReference>
<dbReference type="eggNOG" id="KOG0156">
    <property type="taxonomic scope" value="Eukaryota"/>
</dbReference>
<evidence type="ECO:0000256" key="2">
    <source>
        <dbReference type="ARBA" id="ARBA00010617"/>
    </source>
</evidence>
<name>W9QK80_9ROSA</name>
<dbReference type="AlphaFoldDB" id="W9QK80"/>
<keyword evidence="6" id="KW-0408">Iron</keyword>
<keyword evidence="7" id="KW-0503">Monooxygenase</keyword>
<dbReference type="PANTHER" id="PTHR47944:SF5">
    <property type="entry name" value="CYTOCHROME P450 71A1-LIKE"/>
    <property type="match status" value="1"/>
</dbReference>
<dbReference type="Gene3D" id="1.10.630.10">
    <property type="entry name" value="Cytochrome P450"/>
    <property type="match status" value="1"/>
</dbReference>
<protein>
    <submittedName>
        <fullName evidence="8">Cytochrome P450</fullName>
    </submittedName>
</protein>
<proteinExistence type="inferred from homology"/>
<dbReference type="GO" id="GO:0020037">
    <property type="term" value="F:heme binding"/>
    <property type="evidence" value="ECO:0007669"/>
    <property type="project" value="InterPro"/>
</dbReference>
<evidence type="ECO:0000313" key="9">
    <source>
        <dbReference type="Proteomes" id="UP000030645"/>
    </source>
</evidence>
<keyword evidence="9" id="KW-1185">Reference proteome</keyword>
<dbReference type="GO" id="GO:0005506">
    <property type="term" value="F:iron ion binding"/>
    <property type="evidence" value="ECO:0007669"/>
    <property type="project" value="InterPro"/>
</dbReference>
<evidence type="ECO:0000256" key="4">
    <source>
        <dbReference type="ARBA" id="ARBA00022723"/>
    </source>
</evidence>
<evidence type="ECO:0000256" key="6">
    <source>
        <dbReference type="ARBA" id="ARBA00023004"/>
    </source>
</evidence>
<dbReference type="GO" id="GO:0004497">
    <property type="term" value="F:monooxygenase activity"/>
    <property type="evidence" value="ECO:0007669"/>
    <property type="project" value="UniProtKB-KW"/>
</dbReference>
<dbReference type="InterPro" id="IPR001128">
    <property type="entry name" value="Cyt_P450"/>
</dbReference>